<feature type="domain" description="HTH lysR-type" evidence="5">
    <location>
        <begin position="1"/>
        <end position="58"/>
    </location>
</feature>
<proteinExistence type="inferred from homology"/>
<dbReference type="SUPFAM" id="SSF53850">
    <property type="entry name" value="Periplasmic binding protein-like II"/>
    <property type="match status" value="1"/>
</dbReference>
<dbReference type="InterPro" id="IPR000847">
    <property type="entry name" value="LysR_HTH_N"/>
</dbReference>
<dbReference type="Gene3D" id="1.10.10.10">
    <property type="entry name" value="Winged helix-like DNA-binding domain superfamily/Winged helix DNA-binding domain"/>
    <property type="match status" value="1"/>
</dbReference>
<keyword evidence="3" id="KW-0238">DNA-binding</keyword>
<evidence type="ECO:0000313" key="7">
    <source>
        <dbReference type="Proteomes" id="UP001597362"/>
    </source>
</evidence>
<evidence type="ECO:0000256" key="1">
    <source>
        <dbReference type="ARBA" id="ARBA00009437"/>
    </source>
</evidence>
<dbReference type="SUPFAM" id="SSF46785">
    <property type="entry name" value="Winged helix' DNA-binding domain"/>
    <property type="match status" value="1"/>
</dbReference>
<dbReference type="PANTHER" id="PTHR30126:SF40">
    <property type="entry name" value="HTH-TYPE TRANSCRIPTIONAL REGULATOR GLTR"/>
    <property type="match status" value="1"/>
</dbReference>
<comment type="caution">
    <text evidence="6">The sequence shown here is derived from an EMBL/GenBank/DDBJ whole genome shotgun (WGS) entry which is preliminary data.</text>
</comment>
<dbReference type="RefSeq" id="WP_377774683.1">
    <property type="nucleotide sequence ID" value="NZ_JBHUHO010000040.1"/>
</dbReference>
<dbReference type="PROSITE" id="PS50931">
    <property type="entry name" value="HTH_LYSR"/>
    <property type="match status" value="1"/>
</dbReference>
<gene>
    <name evidence="6" type="ORF">ACFSJH_17230</name>
</gene>
<sequence>MELNDLIIFEQVAITGSVSKAAENLNYVQSNVTGRIKRLEQELQTLLFERHKRGMVLNADGKKLLEHVRDILQKVDEVKLMFSPTTSPSGILDIGIIETVHALPAILHAYYSKYPDVDLSLATGVTAELLQAVLDMKLNGAFVTGPITHPQMEQIEVIQEKLVFVTREADFQLEDITIVPLLLYNKGCGYRGRLESMMQLQGIVPKRVMEFGTFGTIIGSVAAGIGITVLPESSVQQYAAEGSVYLHPLPSPYDDVTTVFIWRKEAFMTRTLQSFLDEIS</sequence>
<dbReference type="Gene3D" id="3.40.190.290">
    <property type="match status" value="1"/>
</dbReference>
<dbReference type="Proteomes" id="UP001597362">
    <property type="component" value="Unassembled WGS sequence"/>
</dbReference>
<keyword evidence="7" id="KW-1185">Reference proteome</keyword>
<dbReference type="InterPro" id="IPR005119">
    <property type="entry name" value="LysR_subst-bd"/>
</dbReference>
<dbReference type="EMBL" id="JBHUHO010000040">
    <property type="protein sequence ID" value="MFD2117476.1"/>
    <property type="molecule type" value="Genomic_DNA"/>
</dbReference>
<keyword evidence="4" id="KW-0804">Transcription</keyword>
<evidence type="ECO:0000256" key="3">
    <source>
        <dbReference type="ARBA" id="ARBA00023125"/>
    </source>
</evidence>
<reference evidence="7" key="1">
    <citation type="journal article" date="2019" name="Int. J. Syst. Evol. Microbiol.">
        <title>The Global Catalogue of Microorganisms (GCM) 10K type strain sequencing project: providing services to taxonomists for standard genome sequencing and annotation.</title>
        <authorList>
            <consortium name="The Broad Institute Genomics Platform"/>
            <consortium name="The Broad Institute Genome Sequencing Center for Infectious Disease"/>
            <person name="Wu L."/>
            <person name="Ma J."/>
        </authorList>
    </citation>
    <scope>NUCLEOTIDE SEQUENCE [LARGE SCALE GENOMIC DNA]</scope>
    <source>
        <strain evidence="7">GH52</strain>
    </source>
</reference>
<dbReference type="PANTHER" id="PTHR30126">
    <property type="entry name" value="HTH-TYPE TRANSCRIPTIONAL REGULATOR"/>
    <property type="match status" value="1"/>
</dbReference>
<dbReference type="InterPro" id="IPR036390">
    <property type="entry name" value="WH_DNA-bd_sf"/>
</dbReference>
<evidence type="ECO:0000313" key="6">
    <source>
        <dbReference type="EMBL" id="MFD2117476.1"/>
    </source>
</evidence>
<comment type="similarity">
    <text evidence="1">Belongs to the LysR transcriptional regulatory family.</text>
</comment>
<dbReference type="Pfam" id="PF00126">
    <property type="entry name" value="HTH_1"/>
    <property type="match status" value="1"/>
</dbReference>
<name>A0ABW4YP90_9BACL</name>
<dbReference type="InterPro" id="IPR036388">
    <property type="entry name" value="WH-like_DNA-bd_sf"/>
</dbReference>
<evidence type="ECO:0000256" key="4">
    <source>
        <dbReference type="ARBA" id="ARBA00023163"/>
    </source>
</evidence>
<accession>A0ABW4YP90</accession>
<keyword evidence="2" id="KW-0805">Transcription regulation</keyword>
<evidence type="ECO:0000256" key="2">
    <source>
        <dbReference type="ARBA" id="ARBA00023015"/>
    </source>
</evidence>
<dbReference type="PRINTS" id="PR00039">
    <property type="entry name" value="HTHLYSR"/>
</dbReference>
<organism evidence="6 7">
    <name type="scientific">Paenibacillus yanchengensis</name>
    <dbReference type="NCBI Taxonomy" id="2035833"/>
    <lineage>
        <taxon>Bacteria</taxon>
        <taxon>Bacillati</taxon>
        <taxon>Bacillota</taxon>
        <taxon>Bacilli</taxon>
        <taxon>Bacillales</taxon>
        <taxon>Paenibacillaceae</taxon>
        <taxon>Paenibacillus</taxon>
    </lineage>
</organism>
<dbReference type="Pfam" id="PF03466">
    <property type="entry name" value="LysR_substrate"/>
    <property type="match status" value="1"/>
</dbReference>
<dbReference type="CDD" id="cd08442">
    <property type="entry name" value="PBP2_YofA_SoxR_like"/>
    <property type="match status" value="1"/>
</dbReference>
<protein>
    <submittedName>
        <fullName evidence="6">LysR family transcriptional regulator</fullName>
    </submittedName>
</protein>
<evidence type="ECO:0000259" key="5">
    <source>
        <dbReference type="PROSITE" id="PS50931"/>
    </source>
</evidence>